<comment type="caution">
    <text evidence="6">The sequence shown here is derived from an EMBL/GenBank/DDBJ whole genome shotgun (WGS) entry which is preliminary data.</text>
</comment>
<keyword evidence="4 5" id="KW-0472">Membrane</keyword>
<dbReference type="RefSeq" id="WP_211334120.1">
    <property type="nucleotide sequence ID" value="NZ_RAPO01000007.1"/>
</dbReference>
<feature type="transmembrane region" description="Helical" evidence="5">
    <location>
        <begin position="187"/>
        <end position="204"/>
    </location>
</feature>
<evidence type="ECO:0000256" key="2">
    <source>
        <dbReference type="ARBA" id="ARBA00022692"/>
    </source>
</evidence>
<feature type="transmembrane region" description="Helical" evidence="5">
    <location>
        <begin position="105"/>
        <end position="125"/>
    </location>
</feature>
<evidence type="ECO:0000256" key="3">
    <source>
        <dbReference type="ARBA" id="ARBA00022989"/>
    </source>
</evidence>
<feature type="transmembrane region" description="Helical" evidence="5">
    <location>
        <begin position="225"/>
        <end position="246"/>
    </location>
</feature>
<dbReference type="InterPro" id="IPR000537">
    <property type="entry name" value="UbiA_prenyltransferase"/>
</dbReference>
<feature type="transmembrane region" description="Helical" evidence="5">
    <location>
        <begin position="161"/>
        <end position="181"/>
    </location>
</feature>
<dbReference type="OrthoDB" id="313595at2157"/>
<dbReference type="GO" id="GO:0005886">
    <property type="term" value="C:plasma membrane"/>
    <property type="evidence" value="ECO:0007669"/>
    <property type="project" value="UniProtKB-SubCell"/>
</dbReference>
<keyword evidence="6" id="KW-0808">Transferase</keyword>
<dbReference type="Gene3D" id="1.10.357.140">
    <property type="entry name" value="UbiA prenyltransferase"/>
    <property type="match status" value="1"/>
</dbReference>
<evidence type="ECO:0000256" key="1">
    <source>
        <dbReference type="ARBA" id="ARBA00004651"/>
    </source>
</evidence>
<dbReference type="EMBL" id="RAPO01000007">
    <property type="protein sequence ID" value="RKD87997.1"/>
    <property type="molecule type" value="Genomic_DNA"/>
</dbReference>
<dbReference type="Pfam" id="PF01040">
    <property type="entry name" value="UbiA"/>
    <property type="match status" value="1"/>
</dbReference>
<dbReference type="AlphaFoldDB" id="A0A3R7GSV2"/>
<keyword evidence="3 5" id="KW-1133">Transmembrane helix</keyword>
<evidence type="ECO:0000256" key="5">
    <source>
        <dbReference type="SAM" id="Phobius"/>
    </source>
</evidence>
<dbReference type="Gene3D" id="1.20.120.1780">
    <property type="entry name" value="UbiA prenyltransferase"/>
    <property type="match status" value="1"/>
</dbReference>
<sequence>MNVNSNIDWKTISQKTRGLAQVNRLPETISYNIIYAVIGINIATNQPISDVQGYINNLMVLFVAMMMSKMQASVADALHDYRVDKENPEKSYIARSVQILGENNLYSLLAIELTVGLSLWGWLAFGTDKPIFLLMGALVAIFGFVYSYPPRIKELGFLNHIVTTGVDVFCAILPVSLLIGLRFNQETYFLLAAIFLYILGYHIAHQAADTYFDRQSGLSTFTQQIGVGRSILLSAATTIVAAIFTWLGGYPISAIGLGIGGLAYGLLLWQIVGKSEKEKSLTVSRWFSISLWATYLNGVVAVGLLL</sequence>
<dbReference type="Proteomes" id="UP000283805">
    <property type="component" value="Unassembled WGS sequence"/>
</dbReference>
<keyword evidence="2 5" id="KW-0812">Transmembrane</keyword>
<organism evidence="6 7">
    <name type="scientific">Halopiger aswanensis</name>
    <dbReference type="NCBI Taxonomy" id="148449"/>
    <lineage>
        <taxon>Archaea</taxon>
        <taxon>Methanobacteriati</taxon>
        <taxon>Methanobacteriota</taxon>
        <taxon>Stenosarchaea group</taxon>
        <taxon>Halobacteria</taxon>
        <taxon>Halobacteriales</taxon>
        <taxon>Natrialbaceae</taxon>
        <taxon>Halopiger</taxon>
    </lineage>
</organism>
<keyword evidence="7" id="KW-1185">Reference proteome</keyword>
<gene>
    <name evidence="6" type="ORF">ATJ93_4483</name>
</gene>
<feature type="transmembrane region" description="Helical" evidence="5">
    <location>
        <begin position="252"/>
        <end position="272"/>
    </location>
</feature>
<name>A0A3R7GSV2_9EURY</name>
<evidence type="ECO:0000313" key="6">
    <source>
        <dbReference type="EMBL" id="RKD87997.1"/>
    </source>
</evidence>
<proteinExistence type="predicted"/>
<evidence type="ECO:0000313" key="7">
    <source>
        <dbReference type="Proteomes" id="UP000283805"/>
    </source>
</evidence>
<reference evidence="6 7" key="1">
    <citation type="submission" date="2018-09" db="EMBL/GenBank/DDBJ databases">
        <title>Genomic Encyclopedia of Archaeal and Bacterial Type Strains, Phase II (KMG-II): from individual species to whole genera.</title>
        <authorList>
            <person name="Goeker M."/>
        </authorList>
    </citation>
    <scope>NUCLEOTIDE SEQUENCE [LARGE SCALE GENOMIC DNA]</scope>
    <source>
        <strain evidence="6 7">DSM 13151</strain>
    </source>
</reference>
<evidence type="ECO:0000256" key="4">
    <source>
        <dbReference type="ARBA" id="ARBA00023136"/>
    </source>
</evidence>
<dbReference type="GO" id="GO:0016765">
    <property type="term" value="F:transferase activity, transferring alkyl or aryl (other than methyl) groups"/>
    <property type="evidence" value="ECO:0007669"/>
    <property type="project" value="InterPro"/>
</dbReference>
<dbReference type="InterPro" id="IPR044878">
    <property type="entry name" value="UbiA_sf"/>
</dbReference>
<comment type="subcellular location">
    <subcellularLocation>
        <location evidence="1">Cell membrane</location>
        <topology evidence="1">Multi-pass membrane protein</topology>
    </subcellularLocation>
</comment>
<accession>A0A3R7GSV2</accession>
<protein>
    <submittedName>
        <fullName evidence="6">4-hydroxybenzoate polyprenyltransferase</fullName>
    </submittedName>
</protein>
<feature type="transmembrane region" description="Helical" evidence="5">
    <location>
        <begin position="284"/>
        <end position="305"/>
    </location>
</feature>
<feature type="transmembrane region" description="Helical" evidence="5">
    <location>
        <begin position="131"/>
        <end position="149"/>
    </location>
</feature>